<accession>A0AAE0LH90</accession>
<comment type="caution">
    <text evidence="7">The sequence shown here is derived from an EMBL/GenBank/DDBJ whole genome shotgun (WGS) entry which is preliminary data.</text>
</comment>
<evidence type="ECO:0000256" key="4">
    <source>
        <dbReference type="ARBA" id="ARBA00023128"/>
    </source>
</evidence>
<organism evidence="7 8">
    <name type="scientific">Cymbomonas tetramitiformis</name>
    <dbReference type="NCBI Taxonomy" id="36881"/>
    <lineage>
        <taxon>Eukaryota</taxon>
        <taxon>Viridiplantae</taxon>
        <taxon>Chlorophyta</taxon>
        <taxon>Pyramimonadophyceae</taxon>
        <taxon>Pyramimonadales</taxon>
        <taxon>Pyramimonadaceae</taxon>
        <taxon>Cymbomonas</taxon>
    </lineage>
</organism>
<reference evidence="7 8" key="1">
    <citation type="journal article" date="2015" name="Genome Biol. Evol.">
        <title>Comparative Genomics of a Bacterivorous Green Alga Reveals Evolutionary Causalities and Consequences of Phago-Mixotrophic Mode of Nutrition.</title>
        <authorList>
            <person name="Burns J.A."/>
            <person name="Paasch A."/>
            <person name="Narechania A."/>
            <person name="Kim E."/>
        </authorList>
    </citation>
    <scope>NUCLEOTIDE SEQUENCE [LARGE SCALE GENOMIC DNA]</scope>
    <source>
        <strain evidence="7 8">PLY_AMNH</strain>
    </source>
</reference>
<dbReference type="EMBL" id="LGRX02002195">
    <property type="protein sequence ID" value="KAK3284704.1"/>
    <property type="molecule type" value="Genomic_DNA"/>
</dbReference>
<dbReference type="AlphaFoldDB" id="A0AAE0LH90"/>
<evidence type="ECO:0000256" key="5">
    <source>
        <dbReference type="ARBA" id="ARBA00023186"/>
    </source>
</evidence>
<keyword evidence="4" id="KW-0496">Mitochondrion</keyword>
<keyword evidence="5" id="KW-0143">Chaperone</keyword>
<dbReference type="SUPFAM" id="SSF160909">
    <property type="entry name" value="ATP12-like"/>
    <property type="match status" value="1"/>
</dbReference>
<proteinExistence type="inferred from homology"/>
<dbReference type="InterPro" id="IPR042272">
    <property type="entry name" value="ATP12_ATP_synth-F1-assembly_N"/>
</dbReference>
<evidence type="ECO:0000256" key="1">
    <source>
        <dbReference type="ARBA" id="ARBA00004173"/>
    </source>
</evidence>
<dbReference type="GO" id="GO:0033615">
    <property type="term" value="P:mitochondrial proton-transporting ATP synthase complex assembly"/>
    <property type="evidence" value="ECO:0007669"/>
    <property type="project" value="TreeGrafter"/>
</dbReference>
<protein>
    <recommendedName>
        <fullName evidence="9">ATP synthase mitochondrial F1 complex assembly factor 2</fullName>
    </recommendedName>
</protein>
<evidence type="ECO:0000256" key="2">
    <source>
        <dbReference type="ARBA" id="ARBA00008231"/>
    </source>
</evidence>
<keyword evidence="3" id="KW-0809">Transit peptide</keyword>
<dbReference type="InterPro" id="IPR023335">
    <property type="entry name" value="ATP12_ortho_dom_sf"/>
</dbReference>
<dbReference type="Pfam" id="PF07542">
    <property type="entry name" value="ATP12"/>
    <property type="match status" value="1"/>
</dbReference>
<dbReference type="Gene3D" id="3.30.2180.10">
    <property type="entry name" value="ATP12-like"/>
    <property type="match status" value="1"/>
</dbReference>
<evidence type="ECO:0008006" key="9">
    <source>
        <dbReference type="Google" id="ProtNLM"/>
    </source>
</evidence>
<evidence type="ECO:0000313" key="7">
    <source>
        <dbReference type="EMBL" id="KAK3284704.1"/>
    </source>
</evidence>
<comment type="subcellular location">
    <subcellularLocation>
        <location evidence="1">Mitochondrion</location>
    </subcellularLocation>
</comment>
<dbReference type="Gene3D" id="1.10.3580.10">
    <property type="entry name" value="ATP12 ATPase"/>
    <property type="match status" value="1"/>
</dbReference>
<gene>
    <name evidence="7" type="ORF">CYMTET_7664</name>
</gene>
<dbReference type="InterPro" id="IPR011419">
    <property type="entry name" value="ATP12_ATP_synth-F1-assembly"/>
</dbReference>
<dbReference type="PANTHER" id="PTHR21013:SF10">
    <property type="entry name" value="ATP SYNTHASE MITOCHONDRIAL F1 COMPLEX ASSEMBLY FACTOR 2"/>
    <property type="match status" value="1"/>
</dbReference>
<name>A0AAE0LH90_9CHLO</name>
<sequence>MHALGWKKLAPPVGEWKPVRNARYLQWEGTGLVCVTCFRLWAVTTGHLDAEGVCPYSCAASFAPGRAPATAPTAAPPSSDVGVAACATAGCPCKFFASIGAPATGRLRSAGQIPWGLSQKRPFSDDSESKSVDSNRIGQSLRGDGCAPRFYKQVSVGSATSGQGFTILLDGRVLKTPGRQPLELPNKALALAVAAEWEWQYGREIRPYTMPMMTLASTGIDQVPQRRDTIVGNLLKFIHTDAACCREDPSSELGKLQAKVMDPILDTVEEVLGARPLVSEAITGPVHPKEFLNALEKKLYSLNKWELACLDHLAGVGKSTVIALAALEGTLTIPETLAAMRLEEEHQISEWGLVEGTLGGGCGGCGGCGGDRVVVEREAGLEEDWGSGRENWVVMEGMVEEMGWWEGVGLAMGVERWWARRWAWW</sequence>
<feature type="compositionally biased region" description="Basic and acidic residues" evidence="6">
    <location>
        <begin position="122"/>
        <end position="133"/>
    </location>
</feature>
<feature type="region of interest" description="Disordered" evidence="6">
    <location>
        <begin position="118"/>
        <end position="138"/>
    </location>
</feature>
<evidence type="ECO:0000313" key="8">
    <source>
        <dbReference type="Proteomes" id="UP001190700"/>
    </source>
</evidence>
<keyword evidence="8" id="KW-1185">Reference proteome</keyword>
<dbReference type="Proteomes" id="UP001190700">
    <property type="component" value="Unassembled WGS sequence"/>
</dbReference>
<dbReference type="GO" id="GO:0005739">
    <property type="term" value="C:mitochondrion"/>
    <property type="evidence" value="ECO:0007669"/>
    <property type="project" value="UniProtKB-SubCell"/>
</dbReference>
<evidence type="ECO:0000256" key="3">
    <source>
        <dbReference type="ARBA" id="ARBA00022946"/>
    </source>
</evidence>
<evidence type="ECO:0000256" key="6">
    <source>
        <dbReference type="SAM" id="MobiDB-lite"/>
    </source>
</evidence>
<dbReference type="PANTHER" id="PTHR21013">
    <property type="entry name" value="ATP SYNTHASE MITOCHONDRIAL F1 COMPLEX ASSEMBLY FACTOR 2/ATP12 PROTEIN, MITOCHONDRIAL PRECURSOR"/>
    <property type="match status" value="1"/>
</dbReference>
<comment type="similarity">
    <text evidence="2">Belongs to the ATP12 family.</text>
</comment>